<protein>
    <recommendedName>
        <fullName evidence="3">Fungal N-terminal domain-containing protein</fullName>
    </recommendedName>
</protein>
<dbReference type="Proteomes" id="UP000652219">
    <property type="component" value="Unassembled WGS sequence"/>
</dbReference>
<evidence type="ECO:0000313" key="1">
    <source>
        <dbReference type="EMBL" id="KAF6793754.1"/>
    </source>
</evidence>
<organism evidence="1 2">
    <name type="scientific">Colletotrichum sojae</name>
    <dbReference type="NCBI Taxonomy" id="2175907"/>
    <lineage>
        <taxon>Eukaryota</taxon>
        <taxon>Fungi</taxon>
        <taxon>Dikarya</taxon>
        <taxon>Ascomycota</taxon>
        <taxon>Pezizomycotina</taxon>
        <taxon>Sordariomycetes</taxon>
        <taxon>Hypocreomycetidae</taxon>
        <taxon>Glomerellales</taxon>
        <taxon>Glomerellaceae</taxon>
        <taxon>Colletotrichum</taxon>
        <taxon>Colletotrichum orchidearum species complex</taxon>
    </lineage>
</organism>
<dbReference type="EMBL" id="WIGN01000425">
    <property type="protein sequence ID" value="KAF6793754.1"/>
    <property type="molecule type" value="Genomic_DNA"/>
</dbReference>
<comment type="caution">
    <text evidence="1">The sequence shown here is derived from an EMBL/GenBank/DDBJ whole genome shotgun (WGS) entry which is preliminary data.</text>
</comment>
<dbReference type="AlphaFoldDB" id="A0A8H6MKL1"/>
<proteinExistence type="predicted"/>
<sequence>MDGLSIAASIAGLVALAMELTKTTRKLISFLDTIHDAPTEVVRLNGLLKLVCSTTVHTINAVELQSRGRGGHIPGREHIYEILVVCLQRLSPIQDALNKTEGFRLGNNVVSRSWVKLKLALKRDDMLEMERQLEQALSVLNVSLTTMVL</sequence>
<accession>A0A8H6MKL1</accession>
<name>A0A8H6MKL1_9PEZI</name>
<gene>
    <name evidence="1" type="ORF">CSOJ01_13857</name>
</gene>
<reference evidence="1 2" key="1">
    <citation type="journal article" date="2020" name="Phytopathology">
        <title>Genome Sequence Resources of Colletotrichum truncatum, C. plurivorum, C. musicola, and C. sojae: Four Species Pathogenic to Soybean (Glycine max).</title>
        <authorList>
            <person name="Rogerio F."/>
            <person name="Boufleur T.R."/>
            <person name="Ciampi-Guillardi M."/>
            <person name="Sukno S.A."/>
            <person name="Thon M.R."/>
            <person name="Massola Junior N.S."/>
            <person name="Baroncelli R."/>
        </authorList>
    </citation>
    <scope>NUCLEOTIDE SEQUENCE [LARGE SCALE GENOMIC DNA]</scope>
    <source>
        <strain evidence="1 2">LFN0009</strain>
    </source>
</reference>
<evidence type="ECO:0000313" key="2">
    <source>
        <dbReference type="Proteomes" id="UP000652219"/>
    </source>
</evidence>
<evidence type="ECO:0008006" key="3">
    <source>
        <dbReference type="Google" id="ProtNLM"/>
    </source>
</evidence>
<keyword evidence="2" id="KW-1185">Reference proteome</keyword>